<reference evidence="3 4" key="1">
    <citation type="submission" date="2016-06" db="EMBL/GenBank/DDBJ databases">
        <authorList>
            <person name="Kjaerup R.B."/>
            <person name="Dalgaard T.S."/>
            <person name="Juul-Madsen H.R."/>
        </authorList>
    </citation>
    <scope>NUCLEOTIDE SEQUENCE [LARGE SCALE GENOMIC DNA]</scope>
    <source>
        <strain evidence="3">LMG947</strain>
    </source>
</reference>
<protein>
    <submittedName>
        <fullName evidence="3">Transposase</fullName>
    </submittedName>
</protein>
<evidence type="ECO:0000313" key="4">
    <source>
        <dbReference type="Proteomes" id="UP000092503"/>
    </source>
</evidence>
<dbReference type="Proteomes" id="UP000092503">
    <property type="component" value="Unassembled WGS sequence"/>
</dbReference>
<dbReference type="STRING" id="56449.XBLMG947_3135"/>
<dbReference type="PANTHER" id="PTHR46637">
    <property type="entry name" value="TIS1421-TRANSPOSASE PROTEIN A"/>
    <property type="match status" value="1"/>
</dbReference>
<organism evidence="3 4">
    <name type="scientific">Xanthomonas bromi</name>
    <dbReference type="NCBI Taxonomy" id="56449"/>
    <lineage>
        <taxon>Bacteria</taxon>
        <taxon>Pseudomonadati</taxon>
        <taxon>Pseudomonadota</taxon>
        <taxon>Gammaproteobacteria</taxon>
        <taxon>Lysobacterales</taxon>
        <taxon>Lysobacteraceae</taxon>
        <taxon>Xanthomonas</taxon>
    </lineage>
</organism>
<accession>A0A1C3NPK8</accession>
<evidence type="ECO:0000256" key="1">
    <source>
        <dbReference type="SAM" id="MobiDB-lite"/>
    </source>
</evidence>
<dbReference type="EMBL" id="FLTX01000049">
    <property type="protein sequence ID" value="SBV52340.1"/>
    <property type="molecule type" value="Genomic_DNA"/>
</dbReference>
<feature type="domain" description="Insertion element IS402-like" evidence="2">
    <location>
        <begin position="38"/>
        <end position="112"/>
    </location>
</feature>
<dbReference type="AlphaFoldDB" id="A0A1C3NPK8"/>
<feature type="region of interest" description="Disordered" evidence="1">
    <location>
        <begin position="141"/>
        <end position="161"/>
    </location>
</feature>
<dbReference type="Pfam" id="PF13340">
    <property type="entry name" value="DUF4096"/>
    <property type="match status" value="1"/>
</dbReference>
<dbReference type="InterPro" id="IPR025161">
    <property type="entry name" value="IS402-like_dom"/>
</dbReference>
<name>A0A1C3NPK8_9XANT</name>
<sequence length="161" mass="17883">MIRPGFRRHLRAANKTIEFCRTGGIIAGMKRRNEIPTALWKRIESLIPQVKPSPKGGRPRVSDQQALNGIVYVLRTGIAWEDLPLELGDGSGMTCWRRLRDWQANGVWHRLHQVLLAERRRADTLDLSRASLDAASVASPRGARIQGQTQPIAGNSAANGM</sequence>
<feature type="compositionally biased region" description="Polar residues" evidence="1">
    <location>
        <begin position="146"/>
        <end position="161"/>
    </location>
</feature>
<evidence type="ECO:0000313" key="3">
    <source>
        <dbReference type="EMBL" id="SBV52340.1"/>
    </source>
</evidence>
<evidence type="ECO:0000259" key="2">
    <source>
        <dbReference type="Pfam" id="PF13340"/>
    </source>
</evidence>
<proteinExistence type="predicted"/>
<gene>
    <name evidence="3" type="ORF">XBLMG947_3135</name>
</gene>
<dbReference type="PANTHER" id="PTHR46637:SF1">
    <property type="entry name" value="BLL5188 PROTEIN"/>
    <property type="match status" value="1"/>
</dbReference>
<dbReference type="InterPro" id="IPR052909">
    <property type="entry name" value="Transposase_6_like"/>
</dbReference>